<dbReference type="InterPro" id="IPR004852">
    <property type="entry name" value="Di-haem_cyt_c_peroxidsae"/>
</dbReference>
<dbReference type="InterPro" id="IPR036909">
    <property type="entry name" value="Cyt_c-like_dom_sf"/>
</dbReference>
<keyword evidence="3 7" id="KW-0479">Metal-binding</keyword>
<dbReference type="SUPFAM" id="SSF46626">
    <property type="entry name" value="Cytochrome c"/>
    <property type="match status" value="2"/>
</dbReference>
<evidence type="ECO:0000256" key="3">
    <source>
        <dbReference type="ARBA" id="ARBA00022723"/>
    </source>
</evidence>
<evidence type="ECO:0000259" key="9">
    <source>
        <dbReference type="PROSITE" id="PS51007"/>
    </source>
</evidence>
<reference evidence="10 11" key="1">
    <citation type="submission" date="2023-03" db="EMBL/GenBank/DDBJ databases">
        <title>Paludisphaera mucosa sp. nov. a novel planctomycete from northern fen.</title>
        <authorList>
            <person name="Ivanova A."/>
        </authorList>
    </citation>
    <scope>NUCLEOTIDE SEQUENCE [LARGE SCALE GENOMIC DNA]</scope>
    <source>
        <strain evidence="10 11">Pla2</strain>
    </source>
</reference>
<comment type="subcellular location">
    <subcellularLocation>
        <location evidence="1">Cell envelope</location>
    </subcellularLocation>
</comment>
<dbReference type="PROSITE" id="PS51007">
    <property type="entry name" value="CYTC"/>
    <property type="match status" value="1"/>
</dbReference>
<gene>
    <name evidence="10" type="ORF">PZE19_11370</name>
</gene>
<comment type="caution">
    <text evidence="10">The sequence shown here is derived from an EMBL/GenBank/DDBJ whole genome shotgun (WGS) entry which is preliminary data.</text>
</comment>
<dbReference type="InterPro" id="IPR009056">
    <property type="entry name" value="Cyt_c-like_dom"/>
</dbReference>
<keyword evidence="11" id="KW-1185">Reference proteome</keyword>
<evidence type="ECO:0000256" key="7">
    <source>
        <dbReference type="PROSITE-ProRule" id="PRU00433"/>
    </source>
</evidence>
<protein>
    <submittedName>
        <fullName evidence="10">Cytochrome c peroxidase</fullName>
    </submittedName>
</protein>
<evidence type="ECO:0000256" key="2">
    <source>
        <dbReference type="ARBA" id="ARBA00022617"/>
    </source>
</evidence>
<dbReference type="RefSeq" id="WP_277860735.1">
    <property type="nucleotide sequence ID" value="NZ_JARRAG010000002.1"/>
</dbReference>
<evidence type="ECO:0000256" key="6">
    <source>
        <dbReference type="ARBA" id="ARBA00023004"/>
    </source>
</evidence>
<evidence type="ECO:0000313" key="10">
    <source>
        <dbReference type="EMBL" id="MDG3004377.1"/>
    </source>
</evidence>
<keyword evidence="4" id="KW-0732">Signal</keyword>
<dbReference type="PANTHER" id="PTHR30600">
    <property type="entry name" value="CYTOCHROME C PEROXIDASE-RELATED"/>
    <property type="match status" value="1"/>
</dbReference>
<dbReference type="Proteomes" id="UP001216907">
    <property type="component" value="Unassembled WGS sequence"/>
</dbReference>
<feature type="domain" description="Cytochrome c" evidence="9">
    <location>
        <begin position="529"/>
        <end position="665"/>
    </location>
</feature>
<feature type="region of interest" description="Disordered" evidence="8">
    <location>
        <begin position="753"/>
        <end position="823"/>
    </location>
</feature>
<dbReference type="GO" id="GO:0004601">
    <property type="term" value="F:peroxidase activity"/>
    <property type="evidence" value="ECO:0007669"/>
    <property type="project" value="UniProtKB-KW"/>
</dbReference>
<dbReference type="Pfam" id="PF03150">
    <property type="entry name" value="CCP_MauG"/>
    <property type="match status" value="1"/>
</dbReference>
<dbReference type="EMBL" id="JARRAG010000002">
    <property type="protein sequence ID" value="MDG3004377.1"/>
    <property type="molecule type" value="Genomic_DNA"/>
</dbReference>
<dbReference type="PANTHER" id="PTHR30600:SF10">
    <property type="entry name" value="BLL6722 PROTEIN"/>
    <property type="match status" value="1"/>
</dbReference>
<dbReference type="InterPro" id="IPR051395">
    <property type="entry name" value="Cytochrome_c_Peroxidase/MauG"/>
</dbReference>
<feature type="compositionally biased region" description="Basic and acidic residues" evidence="8">
    <location>
        <begin position="779"/>
        <end position="790"/>
    </location>
</feature>
<keyword evidence="5" id="KW-0560">Oxidoreductase</keyword>
<feature type="region of interest" description="Disordered" evidence="8">
    <location>
        <begin position="153"/>
        <end position="185"/>
    </location>
</feature>
<organism evidence="10 11">
    <name type="scientific">Paludisphaera mucosa</name>
    <dbReference type="NCBI Taxonomy" id="3030827"/>
    <lineage>
        <taxon>Bacteria</taxon>
        <taxon>Pseudomonadati</taxon>
        <taxon>Planctomycetota</taxon>
        <taxon>Planctomycetia</taxon>
        <taxon>Isosphaerales</taxon>
        <taxon>Isosphaeraceae</taxon>
        <taxon>Paludisphaera</taxon>
    </lineage>
</organism>
<keyword evidence="10" id="KW-0575">Peroxidase</keyword>
<evidence type="ECO:0000256" key="4">
    <source>
        <dbReference type="ARBA" id="ARBA00022729"/>
    </source>
</evidence>
<evidence type="ECO:0000256" key="5">
    <source>
        <dbReference type="ARBA" id="ARBA00023002"/>
    </source>
</evidence>
<accession>A0ABT6F9X6</accession>
<sequence>MSHLVGHEEDPLLDVIQNAIDDWDPRALVNPYLKAVPPEEPTGNIRHAVRRQDLLEFIADADAAVQLGKAFFWEMQAGSDFHRSADGSFGGTACASCHYRSGVDPRDRHTTRVPYVGWTGYALDPAHDAGKAAGEYDPQLGQFKQLGQKNNVAVPSLAPSPSPAPDKFDGKPRWVPEPQDDPRNLSLIFGSQGVERRVFKGFTADREHTAADGTKFKWRQEIGESPKGSGSDTAASRFQWEMFRREEDGRDLRQITNRNAPTVVNATFADRLFHDGRAESTFNGFSIFGDDDGREVVHKRTRDLPARLIPVRIAVSHAALASQAVGPVVNEVEMSYAGRTFPDLADKLLPARVLFAQTIDPNDSVFKGTNIQAKTYAELIKKAFREEWWSDEGVLDPRIDLELKLGPKISDPDGGYHRDPAKGSLMQANFSLYWGLSLMLYQSTLISNDSPFDRMMRGDARGVWDAWERNKARIGDVRLDRIVAAPPGEPDVSPVPADELDEDSRLRARRLEKGRSGTPPDNPKILATAVFQRGMRVFQNADCRDCHDGPNFSEQFDRTANNQIELPIGRRLSHALFPNSQGDAAALTLAAVRARLVADLAALVKEKKKDLTDALARGVASDLVRRLGQLEGEFWKLDDVAKQAFDGHGVPHDVPFVRAVAARLIQFELRSREGLGRRPFFTERQRIALAELITAPVLIEKMLIPEDQAFARRPLPSGGVPSDPQAFYDAGFYTLGLTHPRFDFGVGGIPDIDADDDHPTRANVRQAAQGAAGSAYRFQADRKGRGASTRDKHRPGPRPAKPAAKDKVPADPPPHPDVSWSRTQVPPEIDWRLMVEPRRSRMHFLSRARELVVDEEAWGHRKPFLHDNELMFWGGFKTPALRNVELTGPYMHNGQLQSLEEVIEFYDGGGIIERSADFNPDKHPRIRRMDLTTDDKKALLFFLLCLTDEAVRAEKGPFDHPSLRVPNGYDSDWKQQWVPVAALGRDGGSVVGRPNNP</sequence>
<evidence type="ECO:0000256" key="1">
    <source>
        <dbReference type="ARBA" id="ARBA00004196"/>
    </source>
</evidence>
<keyword evidence="2 7" id="KW-0349">Heme</keyword>
<evidence type="ECO:0000313" key="11">
    <source>
        <dbReference type="Proteomes" id="UP001216907"/>
    </source>
</evidence>
<evidence type="ECO:0000256" key="8">
    <source>
        <dbReference type="SAM" id="MobiDB-lite"/>
    </source>
</evidence>
<proteinExistence type="predicted"/>
<dbReference type="Gene3D" id="1.10.760.10">
    <property type="entry name" value="Cytochrome c-like domain"/>
    <property type="match status" value="2"/>
</dbReference>
<keyword evidence="6 7" id="KW-0408">Iron</keyword>
<name>A0ABT6F9X6_9BACT</name>